<evidence type="ECO:0000256" key="4">
    <source>
        <dbReference type="ARBA" id="ARBA00022982"/>
    </source>
</evidence>
<evidence type="ECO:0000256" key="2">
    <source>
        <dbReference type="ARBA" id="ARBA00022448"/>
    </source>
</evidence>
<dbReference type="InterPro" id="IPR049299">
    <property type="entry name" value="Thio2_N"/>
</dbReference>
<dbReference type="PANTHER" id="PTHR45663">
    <property type="entry name" value="GEO12009P1"/>
    <property type="match status" value="1"/>
</dbReference>
<feature type="domain" description="Thioredoxin" evidence="8">
    <location>
        <begin position="27"/>
        <end position="145"/>
    </location>
</feature>
<dbReference type="AlphaFoldDB" id="A0A2D2DVU6"/>
<dbReference type="KEGG" id="mass:CR152_25380"/>
<dbReference type="OrthoDB" id="9790390at2"/>
<keyword evidence="2" id="KW-0813">Transport</keyword>
<evidence type="ECO:0000256" key="6">
    <source>
        <dbReference type="ARBA" id="ARBA00023284"/>
    </source>
</evidence>
<dbReference type="GO" id="GO:0045454">
    <property type="term" value="P:cell redox homeostasis"/>
    <property type="evidence" value="ECO:0007669"/>
    <property type="project" value="TreeGrafter"/>
</dbReference>
<dbReference type="InterPro" id="IPR036249">
    <property type="entry name" value="Thioredoxin-like_sf"/>
</dbReference>
<evidence type="ECO:0000256" key="5">
    <source>
        <dbReference type="ARBA" id="ARBA00023157"/>
    </source>
</evidence>
<dbReference type="PANTHER" id="PTHR45663:SF11">
    <property type="entry name" value="GEO12009P1"/>
    <property type="match status" value="1"/>
</dbReference>
<dbReference type="Pfam" id="PF00085">
    <property type="entry name" value="Thioredoxin"/>
    <property type="match status" value="1"/>
</dbReference>
<dbReference type="Pfam" id="PF21352">
    <property type="entry name" value="Zn_ribbon_Thio2"/>
    <property type="match status" value="1"/>
</dbReference>
<evidence type="ECO:0000313" key="9">
    <source>
        <dbReference type="EMBL" id="ATQ79105.1"/>
    </source>
</evidence>
<dbReference type="Proteomes" id="UP000229897">
    <property type="component" value="Chromosome"/>
</dbReference>
<dbReference type="PRINTS" id="PR00421">
    <property type="entry name" value="THIOREDOXIN"/>
</dbReference>
<dbReference type="Gene3D" id="3.40.30.10">
    <property type="entry name" value="Glutaredoxin"/>
    <property type="match status" value="1"/>
</dbReference>
<evidence type="ECO:0000313" key="10">
    <source>
        <dbReference type="Proteomes" id="UP000229897"/>
    </source>
</evidence>
<sequence>MTDPVHIVCPHCEAVNRLAHERLNDTPVCGKCARELFVGMPIDVNTERFNKHVERNDIPVLVDFWAEWCGPCKMMAPAYQQAAKRLEPRIRLLKVDTEHLQDLAARYNIRSIPTLALFRNGREMARQPGAMDVNGIVSWVDALMRHA</sequence>
<keyword evidence="4" id="KW-0249">Electron transport</keyword>
<keyword evidence="6" id="KW-0676">Redox-active center</keyword>
<dbReference type="Gene3D" id="2.30.30.380">
    <property type="entry name" value="Zn-finger domain of Sec23/24"/>
    <property type="match status" value="1"/>
</dbReference>
<keyword evidence="10" id="KW-1185">Reference proteome</keyword>
<dbReference type="GO" id="GO:0046872">
    <property type="term" value="F:metal ion binding"/>
    <property type="evidence" value="ECO:0007669"/>
    <property type="project" value="UniProtKB-KW"/>
</dbReference>
<proteinExistence type="inferred from homology"/>
<dbReference type="NCBIfam" id="TIGR01068">
    <property type="entry name" value="thioredoxin"/>
    <property type="match status" value="1"/>
</dbReference>
<comment type="similarity">
    <text evidence="1">Belongs to the thioredoxin family.</text>
</comment>
<accession>A0A2D2DVU6</accession>
<organism evidence="9 10">
    <name type="scientific">Massilia violaceinigra</name>
    <dbReference type="NCBI Taxonomy" id="2045208"/>
    <lineage>
        <taxon>Bacteria</taxon>
        <taxon>Pseudomonadati</taxon>
        <taxon>Pseudomonadota</taxon>
        <taxon>Betaproteobacteria</taxon>
        <taxon>Burkholderiales</taxon>
        <taxon>Oxalobacteraceae</taxon>
        <taxon>Telluria group</taxon>
        <taxon>Massilia</taxon>
    </lineage>
</organism>
<dbReference type="NCBIfam" id="NF008229">
    <property type="entry name" value="PRK10996.1"/>
    <property type="match status" value="1"/>
</dbReference>
<dbReference type="CDD" id="cd02947">
    <property type="entry name" value="TRX_family"/>
    <property type="match status" value="1"/>
</dbReference>
<evidence type="ECO:0000256" key="1">
    <source>
        <dbReference type="ARBA" id="ARBA00008987"/>
    </source>
</evidence>
<keyword evidence="5" id="KW-1015">Disulfide bond</keyword>
<evidence type="ECO:0000256" key="7">
    <source>
        <dbReference type="NCBIfam" id="TIGR01068"/>
    </source>
</evidence>
<reference evidence="9" key="1">
    <citation type="submission" date="2017-10" db="EMBL/GenBank/DDBJ databases">
        <title>Massilia psychrophilum sp. nov., a novel purple-pigmented bacterium isolated from Tianshan glacier, Xinjiang Municipality, China.</title>
        <authorList>
            <person name="Wang H."/>
        </authorList>
    </citation>
    <scope>NUCLEOTIDE SEQUENCE [LARGE SCALE GENOMIC DNA]</scope>
    <source>
        <strain evidence="9">B2</strain>
    </source>
</reference>
<gene>
    <name evidence="9" type="ORF">CR152_25380</name>
</gene>
<dbReference type="InterPro" id="IPR005746">
    <property type="entry name" value="Thioredoxin"/>
</dbReference>
<dbReference type="GO" id="GO:0005829">
    <property type="term" value="C:cytosol"/>
    <property type="evidence" value="ECO:0007669"/>
    <property type="project" value="TreeGrafter"/>
</dbReference>
<dbReference type="InterPro" id="IPR017937">
    <property type="entry name" value="Thioredoxin_CS"/>
</dbReference>
<protein>
    <recommendedName>
        <fullName evidence="7">Thioredoxin</fullName>
    </recommendedName>
</protein>
<name>A0A2D2DVU6_9BURK</name>
<evidence type="ECO:0000259" key="8">
    <source>
        <dbReference type="PROSITE" id="PS51352"/>
    </source>
</evidence>
<dbReference type="EMBL" id="CP024608">
    <property type="protein sequence ID" value="ATQ79105.1"/>
    <property type="molecule type" value="Genomic_DNA"/>
</dbReference>
<dbReference type="FunFam" id="3.40.30.10:FF:000001">
    <property type="entry name" value="Thioredoxin"/>
    <property type="match status" value="1"/>
</dbReference>
<dbReference type="InterPro" id="IPR013766">
    <property type="entry name" value="Thioredoxin_domain"/>
</dbReference>
<dbReference type="GO" id="GO:0015035">
    <property type="term" value="F:protein-disulfide reductase activity"/>
    <property type="evidence" value="ECO:0007669"/>
    <property type="project" value="UniProtKB-UniRule"/>
</dbReference>
<dbReference type="SUPFAM" id="SSF52833">
    <property type="entry name" value="Thioredoxin-like"/>
    <property type="match status" value="1"/>
</dbReference>
<dbReference type="RefSeq" id="WP_099879656.1">
    <property type="nucleotide sequence ID" value="NZ_CP024608.1"/>
</dbReference>
<dbReference type="PROSITE" id="PS00194">
    <property type="entry name" value="THIOREDOXIN_1"/>
    <property type="match status" value="1"/>
</dbReference>
<evidence type="ECO:0000256" key="3">
    <source>
        <dbReference type="ARBA" id="ARBA00022723"/>
    </source>
</evidence>
<keyword evidence="3" id="KW-0479">Metal-binding</keyword>
<dbReference type="PROSITE" id="PS51352">
    <property type="entry name" value="THIOREDOXIN_2"/>
    <property type="match status" value="1"/>
</dbReference>